<comment type="caution">
    <text evidence="2">The sequence shown here is derived from an EMBL/GenBank/DDBJ whole genome shotgun (WGS) entry which is preliminary data.</text>
</comment>
<organism evidence="2 3">
    <name type="scientific">Micromonospora globispora</name>
    <dbReference type="NCBI Taxonomy" id="1450148"/>
    <lineage>
        <taxon>Bacteria</taxon>
        <taxon>Bacillati</taxon>
        <taxon>Actinomycetota</taxon>
        <taxon>Actinomycetes</taxon>
        <taxon>Micromonosporales</taxon>
        <taxon>Micromonosporaceae</taxon>
        <taxon>Micromonospora</taxon>
    </lineage>
</organism>
<name>A0A317KBY4_9ACTN</name>
<dbReference type="Proteomes" id="UP000245683">
    <property type="component" value="Unassembled WGS sequence"/>
</dbReference>
<sequence>MRAEKDRPAALTVMSTYPGAWAPGPDGSAGVATELAAPVGVAPLAAGSSITGTLWPRLTPRRSAAGRPRPRRGRQARMSWAEQGAPRPVAVGD</sequence>
<keyword evidence="3" id="KW-1185">Reference proteome</keyword>
<feature type="region of interest" description="Disordered" evidence="1">
    <location>
        <begin position="59"/>
        <end position="93"/>
    </location>
</feature>
<accession>A0A317KBY4</accession>
<proteinExistence type="predicted"/>
<evidence type="ECO:0000313" key="2">
    <source>
        <dbReference type="EMBL" id="PWU49636.1"/>
    </source>
</evidence>
<dbReference type="EMBL" id="QGSV01000131">
    <property type="protein sequence ID" value="PWU49636.1"/>
    <property type="molecule type" value="Genomic_DNA"/>
</dbReference>
<evidence type="ECO:0000313" key="3">
    <source>
        <dbReference type="Proteomes" id="UP000245683"/>
    </source>
</evidence>
<reference evidence="3" key="1">
    <citation type="submission" date="2018-05" db="EMBL/GenBank/DDBJ databases">
        <title>Micromonospora globispora sp. nov. and Micromonospora rugosa sp. nov., isolated from marine sediment.</title>
        <authorList>
            <person name="Carro L."/>
            <person name="Aysel V."/>
            <person name="Cetin D."/>
            <person name="Igual J.M."/>
            <person name="Klenk H.-P."/>
            <person name="Trujillo M.E."/>
            <person name="Sahin N."/>
        </authorList>
    </citation>
    <scope>NUCLEOTIDE SEQUENCE [LARGE SCALE GENOMIC DNA]</scope>
    <source>
        <strain evidence="3">S2904</strain>
    </source>
</reference>
<dbReference type="AlphaFoldDB" id="A0A317KBY4"/>
<protein>
    <submittedName>
        <fullName evidence="2">Uncharacterized protein</fullName>
    </submittedName>
</protein>
<evidence type="ECO:0000256" key="1">
    <source>
        <dbReference type="SAM" id="MobiDB-lite"/>
    </source>
</evidence>
<gene>
    <name evidence="2" type="ORF">DLJ46_08930</name>
</gene>